<dbReference type="InterPro" id="IPR041490">
    <property type="entry name" value="KstR2_TetR_C"/>
</dbReference>
<protein>
    <submittedName>
        <fullName evidence="4">TetR/AcrR family transcriptional regulator</fullName>
    </submittedName>
</protein>
<dbReference type="PROSITE" id="PS50977">
    <property type="entry name" value="HTH_TETR_2"/>
    <property type="match status" value="1"/>
</dbReference>
<dbReference type="InterPro" id="IPR050624">
    <property type="entry name" value="HTH-type_Tx_Regulator"/>
</dbReference>
<evidence type="ECO:0000256" key="2">
    <source>
        <dbReference type="PROSITE-ProRule" id="PRU00335"/>
    </source>
</evidence>
<name>A0A4U5TR79_9FLAO</name>
<dbReference type="PANTHER" id="PTHR43479">
    <property type="entry name" value="ACREF/ENVCD OPERON REPRESSOR-RELATED"/>
    <property type="match status" value="1"/>
</dbReference>
<organism evidence="4 5">
    <name type="scientific">Mesohalobacter halotolerans</name>
    <dbReference type="NCBI Taxonomy" id="1883405"/>
    <lineage>
        <taxon>Bacteria</taxon>
        <taxon>Pseudomonadati</taxon>
        <taxon>Bacteroidota</taxon>
        <taxon>Flavobacteriia</taxon>
        <taxon>Flavobacteriales</taxon>
        <taxon>Flavobacteriaceae</taxon>
        <taxon>Mesohalobacter</taxon>
    </lineage>
</organism>
<dbReference type="GO" id="GO:0003677">
    <property type="term" value="F:DNA binding"/>
    <property type="evidence" value="ECO:0007669"/>
    <property type="project" value="UniProtKB-UniRule"/>
</dbReference>
<evidence type="ECO:0000256" key="1">
    <source>
        <dbReference type="ARBA" id="ARBA00023125"/>
    </source>
</evidence>
<dbReference type="InterPro" id="IPR036271">
    <property type="entry name" value="Tet_transcr_reg_TetR-rel_C_sf"/>
</dbReference>
<dbReference type="Pfam" id="PF17932">
    <property type="entry name" value="TetR_C_24"/>
    <property type="match status" value="1"/>
</dbReference>
<dbReference type="PRINTS" id="PR00455">
    <property type="entry name" value="HTHTETR"/>
</dbReference>
<gene>
    <name evidence="4" type="ORF">FCN74_09770</name>
</gene>
<dbReference type="AlphaFoldDB" id="A0A4U5TR79"/>
<dbReference type="Gene3D" id="1.10.10.60">
    <property type="entry name" value="Homeodomain-like"/>
    <property type="match status" value="1"/>
</dbReference>
<comment type="caution">
    <text evidence="4">The sequence shown here is derived from an EMBL/GenBank/DDBJ whole genome shotgun (WGS) entry which is preliminary data.</text>
</comment>
<dbReference type="PANTHER" id="PTHR43479:SF11">
    <property type="entry name" value="ACREF_ENVCD OPERON REPRESSOR-RELATED"/>
    <property type="match status" value="1"/>
</dbReference>
<feature type="DNA-binding region" description="H-T-H motif" evidence="2">
    <location>
        <begin position="29"/>
        <end position="48"/>
    </location>
</feature>
<reference evidence="4 5" key="1">
    <citation type="submission" date="2019-04" db="EMBL/GenBank/DDBJ databases">
        <title>Psychroflexus halotolerans sp. nov., isolated from a marine solar saltern.</title>
        <authorList>
            <person name="Feng X."/>
        </authorList>
    </citation>
    <scope>NUCLEOTIDE SEQUENCE [LARGE SCALE GENOMIC DNA]</scope>
    <source>
        <strain evidence="4 5">WDS2C27</strain>
    </source>
</reference>
<keyword evidence="1 2" id="KW-0238">DNA-binding</keyword>
<feature type="domain" description="HTH tetR-type" evidence="3">
    <location>
        <begin position="6"/>
        <end position="66"/>
    </location>
</feature>
<dbReference type="Pfam" id="PF00440">
    <property type="entry name" value="TetR_N"/>
    <property type="match status" value="1"/>
</dbReference>
<keyword evidence="5" id="KW-1185">Reference proteome</keyword>
<proteinExistence type="predicted"/>
<evidence type="ECO:0000259" key="3">
    <source>
        <dbReference type="PROSITE" id="PS50977"/>
    </source>
</evidence>
<sequence>MNSKPNLSKSVILKTSAQLFRQESFAQVSMRDIANALNVKAASLYNHISSKDEILEELIFELVDMFMSKIEDTQKKTLNTKSKLEDIIQTHIEIALHRPNQYATLNNDWKYLKQKKRKYFIDQRQNYEKVLKQIIEKGIQNNNIKDCNPEIILYLMLSSLRTIHLWYEKKDIDTNTFKKEIPKLILEGIIK</sequence>
<dbReference type="SUPFAM" id="SSF48498">
    <property type="entry name" value="Tetracyclin repressor-like, C-terminal domain"/>
    <property type="match status" value="1"/>
</dbReference>
<dbReference type="SUPFAM" id="SSF46689">
    <property type="entry name" value="Homeodomain-like"/>
    <property type="match status" value="1"/>
</dbReference>
<dbReference type="OrthoDB" id="9814200at2"/>
<dbReference type="Proteomes" id="UP000306552">
    <property type="component" value="Unassembled WGS sequence"/>
</dbReference>
<accession>A0A4U5TR79</accession>
<dbReference type="InterPro" id="IPR001647">
    <property type="entry name" value="HTH_TetR"/>
</dbReference>
<dbReference type="InterPro" id="IPR009057">
    <property type="entry name" value="Homeodomain-like_sf"/>
</dbReference>
<evidence type="ECO:0000313" key="5">
    <source>
        <dbReference type="Proteomes" id="UP000306552"/>
    </source>
</evidence>
<dbReference type="Gene3D" id="1.10.357.10">
    <property type="entry name" value="Tetracycline Repressor, domain 2"/>
    <property type="match status" value="1"/>
</dbReference>
<evidence type="ECO:0000313" key="4">
    <source>
        <dbReference type="EMBL" id="TKS56281.1"/>
    </source>
</evidence>
<dbReference type="EMBL" id="SWMU01000003">
    <property type="protein sequence ID" value="TKS56281.1"/>
    <property type="molecule type" value="Genomic_DNA"/>
</dbReference>
<dbReference type="RefSeq" id="WP_138932397.1">
    <property type="nucleotide sequence ID" value="NZ_SWMU01000003.1"/>
</dbReference>